<comment type="caution">
    <text evidence="2">The sequence shown here is derived from an EMBL/GenBank/DDBJ whole genome shotgun (WGS) entry which is preliminary data.</text>
</comment>
<evidence type="ECO:0000313" key="2">
    <source>
        <dbReference type="EMBL" id="KPI40365.1"/>
    </source>
</evidence>
<name>A0A0N1P0G1_9EURO</name>
<dbReference type="STRING" id="1664694.A0A0N1P0G1"/>
<dbReference type="Pfam" id="PF26639">
    <property type="entry name" value="Het-6_barrel"/>
    <property type="match status" value="1"/>
</dbReference>
<evidence type="ECO:0000313" key="3">
    <source>
        <dbReference type="Proteomes" id="UP000038010"/>
    </source>
</evidence>
<dbReference type="GeneID" id="28740037"/>
<dbReference type="OrthoDB" id="4161734at2759"/>
<feature type="domain" description="Heterokaryon incompatibility" evidence="1">
    <location>
        <begin position="65"/>
        <end position="220"/>
    </location>
</feature>
<keyword evidence="3" id="KW-1185">Reference proteome</keyword>
<gene>
    <name evidence="2" type="ORF">AB675_7765</name>
</gene>
<proteinExistence type="predicted"/>
<dbReference type="PANTHER" id="PTHR24148:SF82">
    <property type="entry name" value="HETEROKARYON INCOMPATIBILITY DOMAIN-CONTAINING PROTEIN"/>
    <property type="match status" value="1"/>
</dbReference>
<dbReference type="RefSeq" id="XP_018000328.1">
    <property type="nucleotide sequence ID" value="XM_018148157.1"/>
</dbReference>
<dbReference type="EMBL" id="LFJN01000012">
    <property type="protein sequence ID" value="KPI40365.1"/>
    <property type="molecule type" value="Genomic_DNA"/>
</dbReference>
<dbReference type="InterPro" id="IPR010730">
    <property type="entry name" value="HET"/>
</dbReference>
<dbReference type="AlphaFoldDB" id="A0A0N1P0G1"/>
<evidence type="ECO:0000259" key="1">
    <source>
        <dbReference type="Pfam" id="PF06985"/>
    </source>
</evidence>
<dbReference type="Pfam" id="PF06985">
    <property type="entry name" value="HET"/>
    <property type="match status" value="1"/>
</dbReference>
<protein>
    <recommendedName>
        <fullName evidence="1">Heterokaryon incompatibility domain-containing protein</fullName>
    </recommendedName>
</protein>
<organism evidence="2 3">
    <name type="scientific">Cyphellophora attinorum</name>
    <dbReference type="NCBI Taxonomy" id="1664694"/>
    <lineage>
        <taxon>Eukaryota</taxon>
        <taxon>Fungi</taxon>
        <taxon>Dikarya</taxon>
        <taxon>Ascomycota</taxon>
        <taxon>Pezizomycotina</taxon>
        <taxon>Eurotiomycetes</taxon>
        <taxon>Chaetothyriomycetidae</taxon>
        <taxon>Chaetothyriales</taxon>
        <taxon>Cyphellophoraceae</taxon>
        <taxon>Cyphellophora</taxon>
    </lineage>
</organism>
<dbReference type="Proteomes" id="UP000038010">
    <property type="component" value="Unassembled WGS sequence"/>
</dbReference>
<reference evidence="2 3" key="1">
    <citation type="submission" date="2015-06" db="EMBL/GenBank/DDBJ databases">
        <title>Draft genome of the ant-associated black yeast Phialophora attae CBS 131958.</title>
        <authorList>
            <person name="Moreno L.F."/>
            <person name="Stielow B.J."/>
            <person name="de Hoog S."/>
            <person name="Vicente V.A."/>
            <person name="Weiss V.A."/>
            <person name="de Vries M."/>
            <person name="Cruz L.M."/>
            <person name="Souza E.M."/>
        </authorList>
    </citation>
    <scope>NUCLEOTIDE SEQUENCE [LARGE SCALE GENOMIC DNA]</scope>
    <source>
        <strain evidence="2 3">CBS 131958</strain>
    </source>
</reference>
<accession>A0A0N1P0G1</accession>
<dbReference type="VEuPathDB" id="FungiDB:AB675_7765"/>
<sequence length="620" mass="69444">MVSLWSKLIKRRRSRAAREAHGLSGVDGELQQIRLLMLHPASEHTAPVSCSLETVSLLSDPKPMYETISYVWGAANERERLTVNGMETHAPASAVQVLRQFRHKTIIRVVWIDAVCINQADIAERNQQVALMADIYSSCNRALVWLGEDDDFAALASTAIDAILDDAESATNGMQHFMELAPQSGISDHAVRELNGRVSLVSFYRLCSLPWFGRLWVVQEAALSPEVMARCGSVNIRLERILRAARWIRYHLPDVPSGNPYNVGQVRMMWPLVDRTYGTFAPQSRYRLSLLALLDFLRSYQCFDPRDHIYGILGLYRQHINIVIPEALLPDYNKPLGLLLRDTTRLAFSLACEDPRAGWPLSMLAKTFRTAEDLAASPSWTVAWHRTRDDQGDPSLFNSIYSVDDGKPAYLYPSTEGQDDELVLSGCHVSKVMALFVPFDEDAFDSNEAVLGFLQTIRAVSDALSGGAIDETAIACTLVADSHFDQRWTPSSCLTAFEQFQHQLERLQLSEWPNSYDPKATQLESAAAQYRDIMFSDVCPNRACFVTDDGRLGLGPRDIDCGDSVAILFGCPWPMVLKPRDTDDGHYELRGAAYVHGIMDGEAVRDRRKNGLGLVRIHLH</sequence>
<dbReference type="PANTHER" id="PTHR24148">
    <property type="entry name" value="ANKYRIN REPEAT DOMAIN-CONTAINING PROTEIN 39 HOMOLOG-RELATED"/>
    <property type="match status" value="1"/>
</dbReference>
<dbReference type="InterPro" id="IPR052895">
    <property type="entry name" value="HetReg/Transcr_Mod"/>
</dbReference>